<evidence type="ECO:0000256" key="5">
    <source>
        <dbReference type="SAM" id="MobiDB-lite"/>
    </source>
</evidence>
<dbReference type="InterPro" id="IPR019931">
    <property type="entry name" value="LPXTG_anchor"/>
</dbReference>
<dbReference type="RefSeq" id="WP_155474014.1">
    <property type="nucleotide sequence ID" value="NZ_WNIB01000439.1"/>
</dbReference>
<feature type="compositionally biased region" description="Low complexity" evidence="5">
    <location>
        <begin position="1"/>
        <end position="41"/>
    </location>
</feature>
<name>A0A6G2DP96_STREE</name>
<dbReference type="NCBIfam" id="TIGR01167">
    <property type="entry name" value="LPXTG_anchor"/>
    <property type="match status" value="1"/>
</dbReference>
<dbReference type="Proteomes" id="UP000476212">
    <property type="component" value="Unassembled WGS sequence"/>
</dbReference>
<dbReference type="AlphaFoldDB" id="A0A6G2DP96"/>
<keyword evidence="6" id="KW-1133">Transmembrane helix</keyword>
<evidence type="ECO:0000256" key="3">
    <source>
        <dbReference type="ARBA" id="ARBA00022729"/>
    </source>
</evidence>
<evidence type="ECO:0000256" key="1">
    <source>
        <dbReference type="ARBA" id="ARBA00022512"/>
    </source>
</evidence>
<evidence type="ECO:0000256" key="4">
    <source>
        <dbReference type="ARBA" id="ARBA00023088"/>
    </source>
</evidence>
<evidence type="ECO:0000313" key="8">
    <source>
        <dbReference type="EMBL" id="MTV91363.1"/>
    </source>
</evidence>
<organism evidence="8 9">
    <name type="scientific">Streptococcus pneumoniae</name>
    <dbReference type="NCBI Taxonomy" id="1313"/>
    <lineage>
        <taxon>Bacteria</taxon>
        <taxon>Bacillati</taxon>
        <taxon>Bacillota</taxon>
        <taxon>Bacilli</taxon>
        <taxon>Lactobacillales</taxon>
        <taxon>Streptococcaceae</taxon>
        <taxon>Streptococcus</taxon>
    </lineage>
</organism>
<feature type="transmembrane region" description="Helical" evidence="6">
    <location>
        <begin position="65"/>
        <end position="84"/>
    </location>
</feature>
<dbReference type="PROSITE" id="PS50847">
    <property type="entry name" value="GRAM_POS_ANCHORING"/>
    <property type="match status" value="1"/>
</dbReference>
<evidence type="ECO:0000259" key="7">
    <source>
        <dbReference type="PROSITE" id="PS50847"/>
    </source>
</evidence>
<feature type="compositionally biased region" description="Polar residues" evidence="5">
    <location>
        <begin position="42"/>
        <end position="64"/>
    </location>
</feature>
<proteinExistence type="predicted"/>
<evidence type="ECO:0000256" key="6">
    <source>
        <dbReference type="SAM" id="Phobius"/>
    </source>
</evidence>
<protein>
    <submittedName>
        <fullName evidence="8">LPXTG cell wall anchor domain-containing protein</fullName>
    </submittedName>
</protein>
<evidence type="ECO:0000313" key="9">
    <source>
        <dbReference type="Proteomes" id="UP000476212"/>
    </source>
</evidence>
<dbReference type="EMBL" id="WNIB01000439">
    <property type="protein sequence ID" value="MTV91363.1"/>
    <property type="molecule type" value="Genomic_DNA"/>
</dbReference>
<comment type="caution">
    <text evidence="8">The sequence shown here is derived from an EMBL/GenBank/DDBJ whole genome shotgun (WGS) entry which is preliminary data.</text>
</comment>
<keyword evidence="1" id="KW-0134">Cell wall</keyword>
<feature type="non-terminal residue" evidence="8">
    <location>
        <position position="1"/>
    </location>
</feature>
<keyword evidence="2" id="KW-0964">Secreted</keyword>
<accession>A0A6G2DP96</accession>
<gene>
    <name evidence="8" type="ORF">GM544_13175</name>
</gene>
<evidence type="ECO:0000256" key="2">
    <source>
        <dbReference type="ARBA" id="ARBA00022525"/>
    </source>
</evidence>
<keyword evidence="4" id="KW-0572">Peptidoglycan-anchor</keyword>
<sequence>SESASTSASASASTSASASASTSASASASTSVSNSANHSNSQVGNASGSTGKSQKELPNTGTESSIGSVLLGVLAAVTGIGLVAKRRKRDEEE</sequence>
<keyword evidence="6" id="KW-0812">Transmembrane</keyword>
<keyword evidence="3" id="KW-0732">Signal</keyword>
<reference evidence="8 9" key="1">
    <citation type="submission" date="2019-11" db="EMBL/GenBank/DDBJ databases">
        <title>Growth characteristics of pneumococcus vary with the chemical composition of the capsule and with environmental conditions.</title>
        <authorList>
            <person name="Tothpal A."/>
            <person name="Desobry K."/>
            <person name="Joshi S."/>
            <person name="Wyllie A.L."/>
            <person name="Weinberger D.M."/>
        </authorList>
    </citation>
    <scope>NUCLEOTIDE SEQUENCE [LARGE SCALE GENOMIC DNA]</scope>
    <source>
        <strain evidence="9">pnumococcus15C</strain>
    </source>
</reference>
<keyword evidence="6" id="KW-0472">Membrane</keyword>
<feature type="region of interest" description="Disordered" evidence="5">
    <location>
        <begin position="1"/>
        <end position="64"/>
    </location>
</feature>
<feature type="domain" description="Gram-positive cocci surface proteins LPxTG" evidence="7">
    <location>
        <begin position="57"/>
        <end position="93"/>
    </location>
</feature>
<dbReference type="Pfam" id="PF00746">
    <property type="entry name" value="Gram_pos_anchor"/>
    <property type="match status" value="1"/>
</dbReference>